<reference evidence="2" key="1">
    <citation type="submission" date="2023-07" db="EMBL/GenBank/DDBJ databases">
        <authorList>
            <consortium name="CYATHOMIX"/>
        </authorList>
    </citation>
    <scope>NUCLEOTIDE SEQUENCE</scope>
    <source>
        <strain evidence="2">N/A</strain>
    </source>
</reference>
<dbReference type="AlphaFoldDB" id="A0AA36GLW6"/>
<feature type="signal peptide" evidence="1">
    <location>
        <begin position="1"/>
        <end position="25"/>
    </location>
</feature>
<evidence type="ECO:0000256" key="1">
    <source>
        <dbReference type="SAM" id="SignalP"/>
    </source>
</evidence>
<feature type="chain" id="PRO_5041442793" evidence="1">
    <location>
        <begin position="26"/>
        <end position="53"/>
    </location>
</feature>
<sequence>MRIFNLTFLLLTILVIFSAVNVAEGGFGKKLKKFAKKIFKYIPGHKITYTKQF</sequence>
<name>A0AA36GLW6_CYLNA</name>
<keyword evidence="1" id="KW-0732">Signal</keyword>
<comment type="caution">
    <text evidence="2">The sequence shown here is derived from an EMBL/GenBank/DDBJ whole genome shotgun (WGS) entry which is preliminary data.</text>
</comment>
<dbReference type="Proteomes" id="UP001176961">
    <property type="component" value="Unassembled WGS sequence"/>
</dbReference>
<organism evidence="2 3">
    <name type="scientific">Cylicocyclus nassatus</name>
    <name type="common">Nematode worm</name>
    <dbReference type="NCBI Taxonomy" id="53992"/>
    <lineage>
        <taxon>Eukaryota</taxon>
        <taxon>Metazoa</taxon>
        <taxon>Ecdysozoa</taxon>
        <taxon>Nematoda</taxon>
        <taxon>Chromadorea</taxon>
        <taxon>Rhabditida</taxon>
        <taxon>Rhabditina</taxon>
        <taxon>Rhabditomorpha</taxon>
        <taxon>Strongyloidea</taxon>
        <taxon>Strongylidae</taxon>
        <taxon>Cylicocyclus</taxon>
    </lineage>
</organism>
<accession>A0AA36GLW6</accession>
<keyword evidence="3" id="KW-1185">Reference proteome</keyword>
<dbReference type="EMBL" id="CATQJL010000112">
    <property type="protein sequence ID" value="CAJ0594475.1"/>
    <property type="molecule type" value="Genomic_DNA"/>
</dbReference>
<evidence type="ECO:0000313" key="3">
    <source>
        <dbReference type="Proteomes" id="UP001176961"/>
    </source>
</evidence>
<protein>
    <submittedName>
        <fullName evidence="2">Uncharacterized protein</fullName>
    </submittedName>
</protein>
<evidence type="ECO:0000313" key="2">
    <source>
        <dbReference type="EMBL" id="CAJ0594475.1"/>
    </source>
</evidence>
<gene>
    <name evidence="2" type="ORF">CYNAS_LOCUS6458</name>
</gene>
<proteinExistence type="predicted"/>